<protein>
    <submittedName>
        <fullName evidence="5">RNA-binding protein</fullName>
    </submittedName>
</protein>
<evidence type="ECO:0000259" key="4">
    <source>
        <dbReference type="PROSITE" id="PS50102"/>
    </source>
</evidence>
<evidence type="ECO:0000256" key="3">
    <source>
        <dbReference type="SAM" id="MobiDB-lite"/>
    </source>
</evidence>
<feature type="compositionally biased region" description="Basic residues" evidence="3">
    <location>
        <begin position="77"/>
        <end position="88"/>
    </location>
</feature>
<dbReference type="PANTHER" id="PTHR23236:SF11">
    <property type="entry name" value="EUKARYOTIC TRANSLATION INITIATION FACTOR 4H"/>
    <property type="match status" value="1"/>
</dbReference>
<dbReference type="InterPro" id="IPR000504">
    <property type="entry name" value="RRM_dom"/>
</dbReference>
<gene>
    <name evidence="5" type="ORF">SO694_00137064</name>
</gene>
<evidence type="ECO:0000256" key="1">
    <source>
        <dbReference type="ARBA" id="ARBA00022884"/>
    </source>
</evidence>
<dbReference type="InterPro" id="IPR012677">
    <property type="entry name" value="Nucleotide-bd_a/b_plait_sf"/>
</dbReference>
<dbReference type="EMBL" id="JBBJCI010000012">
    <property type="protein sequence ID" value="KAK7254916.1"/>
    <property type="molecule type" value="Genomic_DNA"/>
</dbReference>
<sequence length="320" mass="33701">MSSTELKKDKKKKQKKQKSNQSSVDFCIMGADGNVKEVVKKKKRDASGKVKEAAPEPADAAPAPPKAPLSAEEKAAKRARKEAKRAKREAKAEKRAAAPPKASGRPAPAAASAPAPRGAARASSASNPSGVTRLFVGNLPWSITDDELARALGRESLPVIKYITDKESGKFYGSAFVDVGGDAAAAAAAVARNGDSVGGRPMKVAYAPPRPGDVWPPVAGDSNARKGTTPRERTPRPEGGSHKLFIGNIAYEATDDDVAAVFKDVAPEGLSAVRWVTHKDTGDFKGCGYLQFHTVEQADAAVELNGAKLHGRPIRLDYAT</sequence>
<feature type="compositionally biased region" description="Basic residues" evidence="3">
    <location>
        <begin position="9"/>
        <end position="18"/>
    </location>
</feature>
<dbReference type="SUPFAM" id="SSF54928">
    <property type="entry name" value="RNA-binding domain, RBD"/>
    <property type="match status" value="2"/>
</dbReference>
<dbReference type="Gene3D" id="3.30.70.330">
    <property type="match status" value="2"/>
</dbReference>
<comment type="caution">
    <text evidence="5">The sequence shown here is derived from an EMBL/GenBank/DDBJ whole genome shotgun (WGS) entry which is preliminary data.</text>
</comment>
<dbReference type="Proteomes" id="UP001363151">
    <property type="component" value="Unassembled WGS sequence"/>
</dbReference>
<dbReference type="PANTHER" id="PTHR23236">
    <property type="entry name" value="EUKARYOTIC TRANSLATION INITIATION FACTOR 4B/4H"/>
    <property type="match status" value="1"/>
</dbReference>
<reference evidence="5 6" key="1">
    <citation type="submission" date="2024-03" db="EMBL/GenBank/DDBJ databases">
        <title>Aureococcus anophagefferens CCMP1851 and Kratosvirus quantuckense: Draft genome of a second virus-susceptible host strain in the model system.</title>
        <authorList>
            <person name="Chase E."/>
            <person name="Truchon A.R."/>
            <person name="Schepens W."/>
            <person name="Wilhelm S.W."/>
        </authorList>
    </citation>
    <scope>NUCLEOTIDE SEQUENCE [LARGE SCALE GENOMIC DNA]</scope>
    <source>
        <strain evidence="5 6">CCMP1851</strain>
    </source>
</reference>
<feature type="region of interest" description="Disordered" evidence="3">
    <location>
        <begin position="1"/>
        <end position="133"/>
    </location>
</feature>
<name>A0ABR1GFQ7_AURAN</name>
<evidence type="ECO:0000313" key="6">
    <source>
        <dbReference type="Proteomes" id="UP001363151"/>
    </source>
</evidence>
<dbReference type="PROSITE" id="PS50102">
    <property type="entry name" value="RRM"/>
    <property type="match status" value="2"/>
</dbReference>
<dbReference type="InterPro" id="IPR035979">
    <property type="entry name" value="RBD_domain_sf"/>
</dbReference>
<accession>A0ABR1GFQ7</accession>
<feature type="compositionally biased region" description="Basic and acidic residues" evidence="3">
    <location>
        <begin position="229"/>
        <end position="241"/>
    </location>
</feature>
<feature type="domain" description="RRM" evidence="4">
    <location>
        <begin position="132"/>
        <end position="209"/>
    </location>
</feature>
<feature type="compositionally biased region" description="Low complexity" evidence="3">
    <location>
        <begin position="97"/>
        <end position="126"/>
    </location>
</feature>
<evidence type="ECO:0000256" key="2">
    <source>
        <dbReference type="PROSITE-ProRule" id="PRU00176"/>
    </source>
</evidence>
<evidence type="ECO:0000313" key="5">
    <source>
        <dbReference type="EMBL" id="KAK7254916.1"/>
    </source>
</evidence>
<organism evidence="5 6">
    <name type="scientific">Aureococcus anophagefferens</name>
    <name type="common">Harmful bloom alga</name>
    <dbReference type="NCBI Taxonomy" id="44056"/>
    <lineage>
        <taxon>Eukaryota</taxon>
        <taxon>Sar</taxon>
        <taxon>Stramenopiles</taxon>
        <taxon>Ochrophyta</taxon>
        <taxon>Pelagophyceae</taxon>
        <taxon>Pelagomonadales</taxon>
        <taxon>Pelagomonadaceae</taxon>
        <taxon>Aureococcus</taxon>
    </lineage>
</organism>
<keyword evidence="1 2" id="KW-0694">RNA-binding</keyword>
<feature type="region of interest" description="Disordered" evidence="3">
    <location>
        <begin position="208"/>
        <end position="241"/>
    </location>
</feature>
<proteinExistence type="predicted"/>
<dbReference type="Pfam" id="PF00076">
    <property type="entry name" value="RRM_1"/>
    <property type="match status" value="2"/>
</dbReference>
<feature type="domain" description="RRM" evidence="4">
    <location>
        <begin position="242"/>
        <end position="320"/>
    </location>
</feature>
<feature type="compositionally biased region" description="Basic and acidic residues" evidence="3">
    <location>
        <begin position="45"/>
        <end position="54"/>
    </location>
</feature>
<dbReference type="SMART" id="SM00360">
    <property type="entry name" value="RRM"/>
    <property type="match status" value="2"/>
</dbReference>
<keyword evidence="6" id="KW-1185">Reference proteome</keyword>